<comment type="similarity">
    <text evidence="2">Belongs to the G-protein coupled receptor 2 family. Mth subfamily.</text>
</comment>
<keyword evidence="4" id="KW-0732">Signal</keyword>
<evidence type="ECO:0000256" key="6">
    <source>
        <dbReference type="ARBA" id="ARBA00023040"/>
    </source>
</evidence>
<comment type="caution">
    <text evidence="10">The sequence shown here is derived from an EMBL/GenBank/DDBJ whole genome shotgun (WGS) entry which is preliminary data.</text>
</comment>
<feature type="domain" description="G-protein coupled receptors family 2 profile 2" evidence="9">
    <location>
        <begin position="201"/>
        <end position="477"/>
    </location>
</feature>
<evidence type="ECO:0000259" key="9">
    <source>
        <dbReference type="PROSITE" id="PS50261"/>
    </source>
</evidence>
<feature type="transmembrane region" description="Helical" evidence="8">
    <location>
        <begin position="241"/>
        <end position="264"/>
    </location>
</feature>
<proteinExistence type="inferred from homology"/>
<dbReference type="AlphaFoldDB" id="A0A8J2RBH0"/>
<evidence type="ECO:0000313" key="11">
    <source>
        <dbReference type="Proteomes" id="UP000789390"/>
    </source>
</evidence>
<sequence length="558" mass="63868">MKTEQGLWFPAEEYCIYPSAAGQQTSPASNISSRKAVPLWEYAVRYCVHAECDHVPCIRKCCPMGMAVNLNGKECELNDAPFNDETVQRMLFNNVIHHQGGQEENNRMKIVDGYGIGMHCYDEASNMMELDEFRILPNGQMYAPEYPHRERATYQYCVDHFVYYSSSSENAQNSNSNQIIQTMKGLRCFPEYFNLNNEANQLLAHSIYPYLLLVSSLILFFTFVVYAFLASDIVNAHGLIVMCYVASMAVLYACLGIFQLQLVVPQSPVDPGYTCIGLAVVTHFFFLATFSWLHVMCFDIWKTFRKSTPKPFNRRVGTSFIAYSIVGWGYPFLIVLTGQVFDRIVDYRGGNNSVIIQPLFGEGQSCWFNEWKSIFLYLYGPVAVIILANVSFFALTAVQLCRTRKDSALALGNQQTQNHITRQRIRVIFSLFILMGVTWSMEVISFAVGGSYVVWYIFDVLNIFTGVFVFIIFVCKQKVWKMLKKKFKFMRRLNCCCCCPNKQNAALLRASRTSKQSFCRHQSRSSVSTPSQLYYLKTNDFKTKLSARKSVDEEDTCI</sequence>
<evidence type="ECO:0000256" key="4">
    <source>
        <dbReference type="ARBA" id="ARBA00022729"/>
    </source>
</evidence>
<dbReference type="GO" id="GO:0016020">
    <property type="term" value="C:membrane"/>
    <property type="evidence" value="ECO:0007669"/>
    <property type="project" value="UniProtKB-SubCell"/>
</dbReference>
<keyword evidence="6" id="KW-0675">Receptor</keyword>
<keyword evidence="7 8" id="KW-0472">Membrane</keyword>
<protein>
    <recommendedName>
        <fullName evidence="9">G-protein coupled receptors family 2 profile 2 domain-containing protein</fullName>
    </recommendedName>
</protein>
<feature type="transmembrane region" description="Helical" evidence="8">
    <location>
        <begin position="276"/>
        <end position="300"/>
    </location>
</feature>
<dbReference type="PANTHER" id="PTHR46953">
    <property type="entry name" value="G-PROTEIN COUPLED RECEPTOR MTH-LIKE 1-RELATED"/>
    <property type="match status" value="1"/>
</dbReference>
<dbReference type="OrthoDB" id="6134459at2759"/>
<dbReference type="SUPFAM" id="SSF63877">
    <property type="entry name" value="Methuselah ectodomain"/>
    <property type="match status" value="1"/>
</dbReference>
<dbReference type="GO" id="GO:0004930">
    <property type="term" value="F:G protein-coupled receptor activity"/>
    <property type="evidence" value="ECO:0007669"/>
    <property type="project" value="UniProtKB-KW"/>
</dbReference>
<dbReference type="InterPro" id="IPR017981">
    <property type="entry name" value="GPCR_2-like_7TM"/>
</dbReference>
<name>A0A8J2RBH0_9CRUS</name>
<keyword evidence="3 8" id="KW-0812">Transmembrane</keyword>
<dbReference type="Pfam" id="PF00002">
    <property type="entry name" value="7tm_2"/>
    <property type="match status" value="1"/>
</dbReference>
<keyword evidence="11" id="KW-1185">Reference proteome</keyword>
<keyword evidence="5 8" id="KW-1133">Transmembrane helix</keyword>
<dbReference type="GO" id="GO:0007166">
    <property type="term" value="P:cell surface receptor signaling pathway"/>
    <property type="evidence" value="ECO:0007669"/>
    <property type="project" value="InterPro"/>
</dbReference>
<feature type="transmembrane region" description="Helical" evidence="8">
    <location>
        <begin position="427"/>
        <end position="448"/>
    </location>
</feature>
<dbReference type="PANTHER" id="PTHR46953:SF1">
    <property type="entry name" value="G-PROTEIN COUPLED RECEPTOR MTH-LIKE 1-RELATED"/>
    <property type="match status" value="1"/>
</dbReference>
<feature type="transmembrane region" description="Helical" evidence="8">
    <location>
        <begin position="320"/>
        <end position="341"/>
    </location>
</feature>
<dbReference type="InterPro" id="IPR023311">
    <property type="entry name" value="Methusela_ecto_dom_2"/>
</dbReference>
<evidence type="ECO:0000256" key="8">
    <source>
        <dbReference type="SAM" id="Phobius"/>
    </source>
</evidence>
<dbReference type="InterPro" id="IPR036272">
    <property type="entry name" value="Methuselah_N_sf"/>
</dbReference>
<dbReference type="Gene3D" id="2.170.180.11">
    <property type="entry name" value="Methuselah ectodomain, domain 2"/>
    <property type="match status" value="1"/>
</dbReference>
<gene>
    <name evidence="10" type="ORF">DGAL_LOCUS1183</name>
</gene>
<dbReference type="PROSITE" id="PS50261">
    <property type="entry name" value="G_PROTEIN_RECEP_F2_4"/>
    <property type="match status" value="1"/>
</dbReference>
<dbReference type="CDD" id="cd15039">
    <property type="entry name" value="7tmB3_Methuselah-like"/>
    <property type="match status" value="1"/>
</dbReference>
<dbReference type="EMBL" id="CAKKLH010000013">
    <property type="protein sequence ID" value="CAH0099074.1"/>
    <property type="molecule type" value="Genomic_DNA"/>
</dbReference>
<evidence type="ECO:0000313" key="10">
    <source>
        <dbReference type="EMBL" id="CAH0099074.1"/>
    </source>
</evidence>
<evidence type="ECO:0000256" key="2">
    <source>
        <dbReference type="ARBA" id="ARBA00008979"/>
    </source>
</evidence>
<evidence type="ECO:0000256" key="3">
    <source>
        <dbReference type="ARBA" id="ARBA00022692"/>
    </source>
</evidence>
<feature type="transmembrane region" description="Helical" evidence="8">
    <location>
        <begin position="374"/>
        <end position="395"/>
    </location>
</feature>
<dbReference type="InterPro" id="IPR000832">
    <property type="entry name" value="GPCR_2_secretin-like"/>
</dbReference>
<dbReference type="Proteomes" id="UP000789390">
    <property type="component" value="Unassembled WGS sequence"/>
</dbReference>
<feature type="transmembrane region" description="Helical" evidence="8">
    <location>
        <begin position="454"/>
        <end position="475"/>
    </location>
</feature>
<organism evidence="10 11">
    <name type="scientific">Daphnia galeata</name>
    <dbReference type="NCBI Taxonomy" id="27404"/>
    <lineage>
        <taxon>Eukaryota</taxon>
        <taxon>Metazoa</taxon>
        <taxon>Ecdysozoa</taxon>
        <taxon>Arthropoda</taxon>
        <taxon>Crustacea</taxon>
        <taxon>Branchiopoda</taxon>
        <taxon>Diplostraca</taxon>
        <taxon>Cladocera</taxon>
        <taxon>Anomopoda</taxon>
        <taxon>Daphniidae</taxon>
        <taxon>Daphnia</taxon>
    </lineage>
</organism>
<evidence type="ECO:0000256" key="7">
    <source>
        <dbReference type="ARBA" id="ARBA00023136"/>
    </source>
</evidence>
<keyword evidence="6" id="KW-0297">G-protein coupled receptor</keyword>
<keyword evidence="6" id="KW-0807">Transducer</keyword>
<dbReference type="Gene3D" id="1.20.1070.10">
    <property type="entry name" value="Rhodopsin 7-helix transmembrane proteins"/>
    <property type="match status" value="1"/>
</dbReference>
<evidence type="ECO:0000256" key="1">
    <source>
        <dbReference type="ARBA" id="ARBA00004141"/>
    </source>
</evidence>
<evidence type="ECO:0000256" key="5">
    <source>
        <dbReference type="ARBA" id="ARBA00022989"/>
    </source>
</evidence>
<accession>A0A8J2RBH0</accession>
<reference evidence="10" key="1">
    <citation type="submission" date="2021-11" db="EMBL/GenBank/DDBJ databases">
        <authorList>
            <person name="Schell T."/>
        </authorList>
    </citation>
    <scope>NUCLEOTIDE SEQUENCE</scope>
    <source>
        <strain evidence="10">M5</strain>
    </source>
</reference>
<comment type="subcellular location">
    <subcellularLocation>
        <location evidence="1">Membrane</location>
        <topology evidence="1">Multi-pass membrane protein</topology>
    </subcellularLocation>
</comment>
<feature type="transmembrane region" description="Helical" evidence="8">
    <location>
        <begin position="207"/>
        <end position="229"/>
    </location>
</feature>
<dbReference type="InterPro" id="IPR052808">
    <property type="entry name" value="GPCR_Mth-like"/>
</dbReference>